<dbReference type="EMBL" id="CADCWM010000593">
    <property type="protein sequence ID" value="CAA9571170.1"/>
    <property type="molecule type" value="Genomic_DNA"/>
</dbReference>
<feature type="compositionally biased region" description="Basic and acidic residues" evidence="1">
    <location>
        <begin position="1"/>
        <end position="22"/>
    </location>
</feature>
<accession>A0A6J4V7Y3</accession>
<dbReference type="AlphaFoldDB" id="A0A6J4V7Y3"/>
<name>A0A6J4V7Y3_9BACT</name>
<feature type="compositionally biased region" description="Basic and acidic residues" evidence="1">
    <location>
        <begin position="35"/>
        <end position="46"/>
    </location>
</feature>
<protein>
    <submittedName>
        <fullName evidence="2">Uncharacterized protein</fullName>
    </submittedName>
</protein>
<sequence length="146" mass="16286">PGGGDRRAPDADRRVQGDRIGADHGPPLLAALGGRLRDRARHDGDRPGAGARRPFRPRARCRRLRGCRALHVARRRCHPADPRLPSRARRGLHLRAGREGGADPPGLHPRGHPPQRRHPRRLAPGRRGGQRADRGVSLARWDWDRL</sequence>
<feature type="compositionally biased region" description="Low complexity" evidence="1">
    <location>
        <begin position="23"/>
        <end position="34"/>
    </location>
</feature>
<feature type="compositionally biased region" description="Basic residues" evidence="1">
    <location>
        <begin position="109"/>
        <end position="124"/>
    </location>
</feature>
<feature type="compositionally biased region" description="Basic residues" evidence="1">
    <location>
        <begin position="86"/>
        <end position="95"/>
    </location>
</feature>
<evidence type="ECO:0000256" key="1">
    <source>
        <dbReference type="SAM" id="MobiDB-lite"/>
    </source>
</evidence>
<feature type="non-terminal residue" evidence="2">
    <location>
        <position position="146"/>
    </location>
</feature>
<organism evidence="2">
    <name type="scientific">uncultured Thermomicrobiales bacterium</name>
    <dbReference type="NCBI Taxonomy" id="1645740"/>
    <lineage>
        <taxon>Bacteria</taxon>
        <taxon>Pseudomonadati</taxon>
        <taxon>Thermomicrobiota</taxon>
        <taxon>Thermomicrobia</taxon>
        <taxon>Thermomicrobiales</taxon>
        <taxon>environmental samples</taxon>
    </lineage>
</organism>
<proteinExistence type="predicted"/>
<feature type="non-terminal residue" evidence="2">
    <location>
        <position position="1"/>
    </location>
</feature>
<reference evidence="2" key="1">
    <citation type="submission" date="2020-02" db="EMBL/GenBank/DDBJ databases">
        <authorList>
            <person name="Meier V. D."/>
        </authorList>
    </citation>
    <scope>NUCLEOTIDE SEQUENCE</scope>
    <source>
        <strain evidence="2">AVDCRST_MAG88</strain>
    </source>
</reference>
<evidence type="ECO:0000313" key="2">
    <source>
        <dbReference type="EMBL" id="CAA9571170.1"/>
    </source>
</evidence>
<feature type="region of interest" description="Disordered" evidence="1">
    <location>
        <begin position="76"/>
        <end position="135"/>
    </location>
</feature>
<gene>
    <name evidence="2" type="ORF">AVDCRST_MAG88-2345</name>
</gene>
<feature type="region of interest" description="Disordered" evidence="1">
    <location>
        <begin position="1"/>
        <end position="57"/>
    </location>
</feature>